<dbReference type="EMBL" id="LT960611">
    <property type="protein sequence ID" value="SON48040.1"/>
    <property type="molecule type" value="Genomic_DNA"/>
</dbReference>
<dbReference type="KEGG" id="vta:A0061"/>
<sequence length="392" mass="42697">MKRYDIVIAGGAMAGATLALALNAYCQDTLSIAVVEPFLAQHEEHPGYDSRSIALSYGTVELLKDMQLWSAIKPYAVAINHIHVSDRGHAGMTDMDANELGIDALGYVVELADTGRVYHEKLQQAANIDFLCPASVTSIERDSTSVSLLLSSGETIQAPLLVAADGTQSVCCDDIGLKQTEQDFGQVAVIANITAEQAHEGRAFERFTESGPLALLPMSEGRLSLVWCLSPDEANKVLSLSDSQFLVELQSAFGWRLGQFTLAGSRASYPLLLRTREQFISHRVAVIGNAAQTLHPIAGQGFNLGIRDVATLAQEISKAEQDIGDYQLLSCYAKRRNSDRNQTIMLTAGLVHLFSNDYPAMRIGRNLGLMLMDNVSLVRSPLLRRTMGLVER</sequence>
<keyword evidence="5" id="KW-0274">FAD</keyword>
<keyword evidence="7" id="KW-0503">Monooxygenase</keyword>
<evidence type="ECO:0000256" key="7">
    <source>
        <dbReference type="ARBA" id="ARBA00023033"/>
    </source>
</evidence>
<dbReference type="SUPFAM" id="SSF51905">
    <property type="entry name" value="FAD/NAD(P)-binding domain"/>
    <property type="match status" value="1"/>
</dbReference>
<dbReference type="Pfam" id="PF01494">
    <property type="entry name" value="FAD_binding_3"/>
    <property type="match status" value="1"/>
</dbReference>
<dbReference type="NCBIfam" id="NF004356">
    <property type="entry name" value="PRK05732.1"/>
    <property type="match status" value="1"/>
</dbReference>
<dbReference type="NCBIfam" id="TIGR01988">
    <property type="entry name" value="Ubi-OHases"/>
    <property type="match status" value="1"/>
</dbReference>
<evidence type="ECO:0000256" key="8">
    <source>
        <dbReference type="SAM" id="SignalP"/>
    </source>
</evidence>
<dbReference type="Proteomes" id="UP000235828">
    <property type="component" value="Chromosome A"/>
</dbReference>
<dbReference type="Gene3D" id="3.50.50.60">
    <property type="entry name" value="FAD/NAD(P)-binding domain"/>
    <property type="match status" value="2"/>
</dbReference>
<keyword evidence="6 10" id="KW-0560">Oxidoreductase</keyword>
<protein>
    <submittedName>
        <fullName evidence="10">2-octaprenyl-6-methoxyphenol hydroxylase, FAD/NAD(P)-binding</fullName>
        <ecNumber evidence="10">1.14.-.-</ecNumber>
    </submittedName>
</protein>
<dbReference type="GO" id="GO:0006744">
    <property type="term" value="P:ubiquinone biosynthetic process"/>
    <property type="evidence" value="ECO:0007669"/>
    <property type="project" value="UniProtKB-UniPathway"/>
</dbReference>
<dbReference type="PANTHER" id="PTHR43876:SF8">
    <property type="entry name" value="2-OCTAPRENYL-6-METHOXYPHENOL HYDROXYLASE"/>
    <property type="match status" value="1"/>
</dbReference>
<dbReference type="EC" id="1.14.-.-" evidence="10"/>
<dbReference type="PRINTS" id="PR00420">
    <property type="entry name" value="RNGMNOXGNASE"/>
</dbReference>
<comment type="cofactor">
    <cofactor evidence="1">
        <name>FAD</name>
        <dbReference type="ChEBI" id="CHEBI:57692"/>
    </cofactor>
</comment>
<evidence type="ECO:0000256" key="5">
    <source>
        <dbReference type="ARBA" id="ARBA00022827"/>
    </source>
</evidence>
<evidence type="ECO:0000313" key="10">
    <source>
        <dbReference type="EMBL" id="SON48040.1"/>
    </source>
</evidence>
<dbReference type="PANTHER" id="PTHR43876">
    <property type="entry name" value="UBIQUINONE BIOSYNTHESIS MONOOXYGENASE COQ6, MITOCHONDRIAL"/>
    <property type="match status" value="1"/>
</dbReference>
<evidence type="ECO:0000256" key="4">
    <source>
        <dbReference type="ARBA" id="ARBA00022630"/>
    </source>
</evidence>
<dbReference type="InterPro" id="IPR010971">
    <property type="entry name" value="UbiH/COQ6"/>
</dbReference>
<keyword evidence="11" id="KW-1185">Reference proteome</keyword>
<keyword evidence="8" id="KW-0732">Signal</keyword>
<dbReference type="PROSITE" id="PS01304">
    <property type="entry name" value="UBIH"/>
    <property type="match status" value="1"/>
</dbReference>
<proteinExistence type="inferred from homology"/>
<dbReference type="AlphaFoldDB" id="A0A2N8Z825"/>
<dbReference type="InterPro" id="IPR036188">
    <property type="entry name" value="FAD/NAD-bd_sf"/>
</dbReference>
<comment type="pathway">
    <text evidence="2">Cofactor biosynthesis; ubiquinone biosynthesis.</text>
</comment>
<dbReference type="InterPro" id="IPR002938">
    <property type="entry name" value="FAD-bd"/>
</dbReference>
<dbReference type="GO" id="GO:0071949">
    <property type="term" value="F:FAD binding"/>
    <property type="evidence" value="ECO:0007669"/>
    <property type="project" value="InterPro"/>
</dbReference>
<evidence type="ECO:0000313" key="11">
    <source>
        <dbReference type="Proteomes" id="UP000235828"/>
    </source>
</evidence>
<dbReference type="RefSeq" id="WP_102520974.1">
    <property type="nucleotide sequence ID" value="NZ_LT960611.1"/>
</dbReference>
<reference evidence="10 11" key="1">
    <citation type="submission" date="2017-10" db="EMBL/GenBank/DDBJ databases">
        <authorList>
            <person name="Banno H."/>
            <person name="Chua N.-H."/>
        </authorList>
    </citation>
    <scope>NUCLEOTIDE SEQUENCE [LARGE SCALE GENOMIC DNA]</scope>
    <source>
        <strain evidence="10">Vibrio tapetis CECT4600</strain>
    </source>
</reference>
<dbReference type="InterPro" id="IPR051205">
    <property type="entry name" value="UbiH/COQ6_monooxygenase"/>
</dbReference>
<gene>
    <name evidence="10" type="primary">ubiH</name>
    <name evidence="10" type="ORF">VTAP4600_A0061</name>
</gene>
<feature type="domain" description="FAD-binding" evidence="9">
    <location>
        <begin position="4"/>
        <end position="339"/>
    </location>
</feature>
<evidence type="ECO:0000259" key="9">
    <source>
        <dbReference type="Pfam" id="PF01494"/>
    </source>
</evidence>
<organism evidence="10 11">
    <name type="scientific">Vibrio tapetis subsp. tapetis</name>
    <dbReference type="NCBI Taxonomy" id="1671868"/>
    <lineage>
        <taxon>Bacteria</taxon>
        <taxon>Pseudomonadati</taxon>
        <taxon>Pseudomonadota</taxon>
        <taxon>Gammaproteobacteria</taxon>
        <taxon>Vibrionales</taxon>
        <taxon>Vibrionaceae</taxon>
        <taxon>Vibrio</taxon>
    </lineage>
</organism>
<feature type="chain" id="PRO_5014789607" evidence="8">
    <location>
        <begin position="22"/>
        <end position="392"/>
    </location>
</feature>
<feature type="signal peptide" evidence="8">
    <location>
        <begin position="1"/>
        <end position="21"/>
    </location>
</feature>
<dbReference type="UniPathway" id="UPA00232"/>
<dbReference type="OrthoDB" id="9769565at2"/>
<accession>A0A2N8Z825</accession>
<comment type="similarity">
    <text evidence="3">Belongs to the UbiH/COQ6 family.</text>
</comment>
<dbReference type="InterPro" id="IPR011295">
    <property type="entry name" value="UbiH"/>
</dbReference>
<evidence type="ECO:0000256" key="2">
    <source>
        <dbReference type="ARBA" id="ARBA00004749"/>
    </source>
</evidence>
<evidence type="ECO:0000256" key="6">
    <source>
        <dbReference type="ARBA" id="ARBA00023002"/>
    </source>
</evidence>
<dbReference type="NCBIfam" id="TIGR01984">
    <property type="entry name" value="UbiH"/>
    <property type="match status" value="1"/>
</dbReference>
<evidence type="ECO:0000256" key="3">
    <source>
        <dbReference type="ARBA" id="ARBA00005349"/>
    </source>
</evidence>
<dbReference type="GO" id="GO:0008681">
    <property type="term" value="F:2-octaprenyl-6-methoxyphenol hydroxylase activity"/>
    <property type="evidence" value="ECO:0007669"/>
    <property type="project" value="InterPro"/>
</dbReference>
<evidence type="ECO:0000256" key="1">
    <source>
        <dbReference type="ARBA" id="ARBA00001974"/>
    </source>
</evidence>
<keyword evidence="4" id="KW-0285">Flavoprotein</keyword>
<name>A0A2N8Z825_9VIBR</name>
<dbReference type="InterPro" id="IPR018168">
    <property type="entry name" value="Ubi_Hdrlase_CS"/>
</dbReference>
<dbReference type="FunFam" id="3.50.50.60:FF:000123">
    <property type="entry name" value="2-octaprenyl-6-methoxyphenyl hydroxylase"/>
    <property type="match status" value="1"/>
</dbReference>